<accession>A0A388LM40</accession>
<evidence type="ECO:0000256" key="1">
    <source>
        <dbReference type="SAM" id="SignalP"/>
    </source>
</evidence>
<reference evidence="2 3" key="1">
    <citation type="journal article" date="2018" name="Cell">
        <title>The Chara Genome: Secondary Complexity and Implications for Plant Terrestrialization.</title>
        <authorList>
            <person name="Nishiyama T."/>
            <person name="Sakayama H."/>
            <person name="Vries J.D."/>
            <person name="Buschmann H."/>
            <person name="Saint-Marcoux D."/>
            <person name="Ullrich K.K."/>
            <person name="Haas F.B."/>
            <person name="Vanderstraeten L."/>
            <person name="Becker D."/>
            <person name="Lang D."/>
            <person name="Vosolsobe S."/>
            <person name="Rombauts S."/>
            <person name="Wilhelmsson P.K.I."/>
            <person name="Janitza P."/>
            <person name="Kern R."/>
            <person name="Heyl A."/>
            <person name="Rumpler F."/>
            <person name="Villalobos L.I.A.C."/>
            <person name="Clay J.M."/>
            <person name="Skokan R."/>
            <person name="Toyoda A."/>
            <person name="Suzuki Y."/>
            <person name="Kagoshima H."/>
            <person name="Schijlen E."/>
            <person name="Tajeshwar N."/>
            <person name="Catarino B."/>
            <person name="Hetherington A.J."/>
            <person name="Saltykova A."/>
            <person name="Bonnot C."/>
            <person name="Breuninger H."/>
            <person name="Symeonidi A."/>
            <person name="Radhakrishnan G.V."/>
            <person name="Van Nieuwerburgh F."/>
            <person name="Deforce D."/>
            <person name="Chang C."/>
            <person name="Karol K.G."/>
            <person name="Hedrich R."/>
            <person name="Ulvskov P."/>
            <person name="Glockner G."/>
            <person name="Delwiche C.F."/>
            <person name="Petrasek J."/>
            <person name="Van de Peer Y."/>
            <person name="Friml J."/>
            <person name="Beilby M."/>
            <person name="Dolan L."/>
            <person name="Kohara Y."/>
            <person name="Sugano S."/>
            <person name="Fujiyama A."/>
            <person name="Delaux P.-M."/>
            <person name="Quint M."/>
            <person name="TheiBen G."/>
            <person name="Hagemann M."/>
            <person name="Harholt J."/>
            <person name="Dunand C."/>
            <person name="Zachgo S."/>
            <person name="Langdale J."/>
            <person name="Maumus F."/>
            <person name="Straeten D.V.D."/>
            <person name="Gould S.B."/>
            <person name="Rensing S.A."/>
        </authorList>
    </citation>
    <scope>NUCLEOTIDE SEQUENCE [LARGE SCALE GENOMIC DNA]</scope>
    <source>
        <strain evidence="2 3">S276</strain>
    </source>
</reference>
<dbReference type="InterPro" id="IPR025649">
    <property type="entry name" value="DUF4360"/>
</dbReference>
<dbReference type="Pfam" id="PF14273">
    <property type="entry name" value="DUF4360"/>
    <property type="match status" value="1"/>
</dbReference>
<keyword evidence="1" id="KW-0732">Signal</keyword>
<dbReference type="Proteomes" id="UP000265515">
    <property type="component" value="Unassembled WGS sequence"/>
</dbReference>
<proteinExistence type="predicted"/>
<dbReference type="Gramene" id="GBG83331">
    <property type="protein sequence ID" value="GBG83331"/>
    <property type="gene ID" value="CBR_g37044"/>
</dbReference>
<keyword evidence="3" id="KW-1185">Reference proteome</keyword>
<organism evidence="2 3">
    <name type="scientific">Chara braunii</name>
    <name type="common">Braun's stonewort</name>
    <dbReference type="NCBI Taxonomy" id="69332"/>
    <lineage>
        <taxon>Eukaryota</taxon>
        <taxon>Viridiplantae</taxon>
        <taxon>Streptophyta</taxon>
        <taxon>Charophyceae</taxon>
        <taxon>Charales</taxon>
        <taxon>Characeae</taxon>
        <taxon>Chara</taxon>
    </lineage>
</organism>
<feature type="chain" id="PRO_5017346794" description="DUF4360 domain-containing protein" evidence="1">
    <location>
        <begin position="22"/>
        <end position="193"/>
    </location>
</feature>
<dbReference type="EMBL" id="BFEA01000436">
    <property type="protein sequence ID" value="GBG83331.1"/>
    <property type="molecule type" value="Genomic_DNA"/>
</dbReference>
<dbReference type="PANTHER" id="PTHR38847">
    <property type="match status" value="1"/>
</dbReference>
<dbReference type="STRING" id="69332.A0A388LM40"/>
<evidence type="ECO:0000313" key="2">
    <source>
        <dbReference type="EMBL" id="GBG83331.1"/>
    </source>
</evidence>
<dbReference type="OrthoDB" id="152248at2759"/>
<evidence type="ECO:0000313" key="3">
    <source>
        <dbReference type="Proteomes" id="UP000265515"/>
    </source>
</evidence>
<dbReference type="AlphaFoldDB" id="A0A388LM40"/>
<evidence type="ECO:0008006" key="4">
    <source>
        <dbReference type="Google" id="ProtNLM"/>
    </source>
</evidence>
<dbReference type="PANTHER" id="PTHR38847:SF1">
    <property type="entry name" value="PSEUDOURIDINE SYNTHASE RSUA_RLUA-LIKE DOMAIN-CONTAINING PROTEIN"/>
    <property type="match status" value="1"/>
</dbReference>
<name>A0A388LM40_CHABU</name>
<comment type="caution">
    <text evidence="2">The sequence shown here is derived from an EMBL/GenBank/DDBJ whole genome shotgun (WGS) entry which is preliminary data.</text>
</comment>
<protein>
    <recommendedName>
        <fullName evidence="4">DUF4360 domain-containing protein</fullName>
    </recommendedName>
</protein>
<feature type="signal peptide" evidence="1">
    <location>
        <begin position="1"/>
        <end position="21"/>
    </location>
</feature>
<gene>
    <name evidence="2" type="ORF">CBR_g37044</name>
</gene>
<sequence>MAVMVALSIVTILSVATPAFAGPPKVEISLVVWGGTGCSYSDSSAALPPPYDVLTVLFGNMIATTDKGLPDTRKFCQFSFSLTYPKGWSFTLGTVTGRGFRDVAAGSTGFYETQFYFSGQQGTPTITRTLPGPQKGNFEFTDVFFTEVYSKCNDVPNLNIKHVVRVEGAKALVGLDSSDSKFELLFAFKWKKC</sequence>